<dbReference type="EMBL" id="BAAANN010000013">
    <property type="protein sequence ID" value="GAA1961432.1"/>
    <property type="molecule type" value="Genomic_DNA"/>
</dbReference>
<evidence type="ECO:0000313" key="2">
    <source>
        <dbReference type="EMBL" id="GAA1961432.1"/>
    </source>
</evidence>
<feature type="region of interest" description="Disordered" evidence="1">
    <location>
        <begin position="138"/>
        <end position="164"/>
    </location>
</feature>
<dbReference type="Proteomes" id="UP001501116">
    <property type="component" value="Unassembled WGS sequence"/>
</dbReference>
<proteinExistence type="predicted"/>
<accession>A0ABN2R0F4</accession>
<name>A0ABN2R0F4_9PSEU</name>
<organism evidence="2 3">
    <name type="scientific">Amycolatopsis minnesotensis</name>
    <dbReference type="NCBI Taxonomy" id="337894"/>
    <lineage>
        <taxon>Bacteria</taxon>
        <taxon>Bacillati</taxon>
        <taxon>Actinomycetota</taxon>
        <taxon>Actinomycetes</taxon>
        <taxon>Pseudonocardiales</taxon>
        <taxon>Pseudonocardiaceae</taxon>
        <taxon>Amycolatopsis</taxon>
    </lineage>
</organism>
<evidence type="ECO:0000256" key="1">
    <source>
        <dbReference type="SAM" id="MobiDB-lite"/>
    </source>
</evidence>
<comment type="caution">
    <text evidence="2">The sequence shown here is derived from an EMBL/GenBank/DDBJ whole genome shotgun (WGS) entry which is preliminary data.</text>
</comment>
<gene>
    <name evidence="2" type="ORF">GCM10009754_35490</name>
</gene>
<dbReference type="InterPro" id="IPR025358">
    <property type="entry name" value="DUF4262"/>
</dbReference>
<evidence type="ECO:0000313" key="3">
    <source>
        <dbReference type="Proteomes" id="UP001501116"/>
    </source>
</evidence>
<keyword evidence="3" id="KW-1185">Reference proteome</keyword>
<dbReference type="RefSeq" id="WP_344419362.1">
    <property type="nucleotide sequence ID" value="NZ_BAAANN010000013.1"/>
</dbReference>
<sequence>MCWQCENRGKSVGDYLEYLAGEIEKLGWIVQSVEADTVHVNWAYTVGLTRAGLPELVVTGLPGEVAAGLLNDFAGHLCHSDEAPEPGARINFENGAPSIELVELTEPSVHLLMAVGLYGEKIQALQLVYTDDEGRLPWERSYNDGRGGQPVLGSRAPAPRGDDP</sequence>
<reference evidence="2 3" key="1">
    <citation type="journal article" date="2019" name="Int. J. Syst. Evol. Microbiol.">
        <title>The Global Catalogue of Microorganisms (GCM) 10K type strain sequencing project: providing services to taxonomists for standard genome sequencing and annotation.</title>
        <authorList>
            <consortium name="The Broad Institute Genomics Platform"/>
            <consortium name="The Broad Institute Genome Sequencing Center for Infectious Disease"/>
            <person name="Wu L."/>
            <person name="Ma J."/>
        </authorList>
    </citation>
    <scope>NUCLEOTIDE SEQUENCE [LARGE SCALE GENOMIC DNA]</scope>
    <source>
        <strain evidence="2 3">JCM 14545</strain>
    </source>
</reference>
<dbReference type="Pfam" id="PF14081">
    <property type="entry name" value="DUF4262"/>
    <property type="match status" value="1"/>
</dbReference>
<protein>
    <submittedName>
        <fullName evidence="2">DUF4262 domain-containing protein</fullName>
    </submittedName>
</protein>